<dbReference type="STRING" id="62101.AB835_12320"/>
<dbReference type="InterPro" id="IPR037401">
    <property type="entry name" value="SnoaL-like"/>
</dbReference>
<feature type="domain" description="SnoaL-like" evidence="1">
    <location>
        <begin position="9"/>
        <end position="101"/>
    </location>
</feature>
<reference evidence="2 3" key="1">
    <citation type="journal article" date="2016" name="Appl. Environ. Microbiol.">
        <title>Lack of Overt Genome Reduction in the Bryostatin-Producing Bryozoan Symbiont "Candidatus Endobugula sertula".</title>
        <authorList>
            <person name="Miller I.J."/>
            <person name="Vanee N."/>
            <person name="Fong S.S."/>
            <person name="Lim-Fong G.E."/>
            <person name="Kwan J.C."/>
        </authorList>
    </citation>
    <scope>NUCLEOTIDE SEQUENCE [LARGE SCALE GENOMIC DNA]</scope>
    <source>
        <strain evidence="2">AB1-4</strain>
    </source>
</reference>
<dbReference type="Pfam" id="PF12680">
    <property type="entry name" value="SnoaL_2"/>
    <property type="match status" value="1"/>
</dbReference>
<sequence>MTLLIENFKRFYQDHRSMDLSRMDEIYAEDIVFRDPLHRIQGLPILRDTMNEMYANLSECRFEYLDQLVTHDSAYIKWNMHYRHPKLGNTLISVRGVSQIQFSELIDFHEDIYDMGELLYEHVPMMGGLVRWLKKRLVRHSG</sequence>
<dbReference type="InterPro" id="IPR032710">
    <property type="entry name" value="NTF2-like_dom_sf"/>
</dbReference>
<dbReference type="Proteomes" id="UP000242502">
    <property type="component" value="Unassembled WGS sequence"/>
</dbReference>
<dbReference type="SUPFAM" id="SSF54427">
    <property type="entry name" value="NTF2-like"/>
    <property type="match status" value="1"/>
</dbReference>
<accession>A0A1D2QMI9</accession>
<proteinExistence type="predicted"/>
<protein>
    <submittedName>
        <fullName evidence="2">Transcriptional regulator</fullName>
    </submittedName>
</protein>
<dbReference type="Gene3D" id="3.10.450.50">
    <property type="match status" value="1"/>
</dbReference>
<comment type="caution">
    <text evidence="2">The sequence shown here is derived from an EMBL/GenBank/DDBJ whole genome shotgun (WGS) entry which is preliminary data.</text>
</comment>
<organism evidence="2 3">
    <name type="scientific">Candidatus Endobugula sertula</name>
    <name type="common">Bugula neritina bacterial symbiont</name>
    <dbReference type="NCBI Taxonomy" id="62101"/>
    <lineage>
        <taxon>Bacteria</taxon>
        <taxon>Pseudomonadati</taxon>
        <taxon>Pseudomonadota</taxon>
        <taxon>Gammaproteobacteria</taxon>
        <taxon>Cellvibrionales</taxon>
        <taxon>Cellvibrionaceae</taxon>
        <taxon>Candidatus Endobugula</taxon>
    </lineage>
</organism>
<gene>
    <name evidence="2" type="ORF">AB835_12320</name>
</gene>
<evidence type="ECO:0000313" key="2">
    <source>
        <dbReference type="EMBL" id="ODS22764.1"/>
    </source>
</evidence>
<name>A0A1D2QMI9_9GAMM</name>
<dbReference type="EMBL" id="MDLC01000053">
    <property type="protein sequence ID" value="ODS22764.1"/>
    <property type="molecule type" value="Genomic_DNA"/>
</dbReference>
<evidence type="ECO:0000259" key="1">
    <source>
        <dbReference type="Pfam" id="PF12680"/>
    </source>
</evidence>
<dbReference type="AlphaFoldDB" id="A0A1D2QMI9"/>
<evidence type="ECO:0000313" key="3">
    <source>
        <dbReference type="Proteomes" id="UP000242502"/>
    </source>
</evidence>